<reference evidence="1 2" key="1">
    <citation type="journal article" date="2012" name="ISME J.">
        <title>Nitrification expanded: discovery, physiology and genomics of a nitrite-oxidizing bacterium from the phylum Chloroflexi.</title>
        <authorList>
            <person name="Sorokin D.Y."/>
            <person name="Lucker S."/>
            <person name="Vejmelkova D."/>
            <person name="Kostrikina N.A."/>
            <person name="Kleerebezem R."/>
            <person name="Rijpstra W.I."/>
            <person name="Damste J.S."/>
            <person name="Le Paslier D."/>
            <person name="Muyzer G."/>
            <person name="Wagner M."/>
            <person name="van Loosdrecht M.C."/>
            <person name="Daims H."/>
        </authorList>
    </citation>
    <scope>NUCLEOTIDE SEQUENCE [LARGE SCALE GENOMIC DNA]</scope>
    <source>
        <strain evidence="2">none</strain>
    </source>
</reference>
<evidence type="ECO:0000313" key="2">
    <source>
        <dbReference type="Proteomes" id="UP000004221"/>
    </source>
</evidence>
<evidence type="ECO:0008006" key="3">
    <source>
        <dbReference type="Google" id="ProtNLM"/>
    </source>
</evidence>
<protein>
    <recommendedName>
        <fullName evidence="3">Cyclase/dehydrase</fullName>
    </recommendedName>
</protein>
<dbReference type="InterPro" id="IPR019587">
    <property type="entry name" value="Polyketide_cyclase/dehydratase"/>
</dbReference>
<evidence type="ECO:0000313" key="1">
    <source>
        <dbReference type="EMBL" id="CCF83302.1"/>
    </source>
</evidence>
<dbReference type="Pfam" id="PF10604">
    <property type="entry name" value="Polyketide_cyc2"/>
    <property type="match status" value="1"/>
</dbReference>
<gene>
    <name evidence="1" type="ORF">NITHO_220004</name>
</gene>
<dbReference type="OrthoDB" id="3371087at2"/>
<dbReference type="Gene3D" id="3.30.530.20">
    <property type="match status" value="1"/>
</dbReference>
<dbReference type="CDD" id="cd07812">
    <property type="entry name" value="SRPBCC"/>
    <property type="match status" value="1"/>
</dbReference>
<comment type="caution">
    <text evidence="1">The sequence shown here is derived from an EMBL/GenBank/DDBJ whole genome shotgun (WGS) entry which is preliminary data.</text>
</comment>
<dbReference type="Proteomes" id="UP000004221">
    <property type="component" value="Unassembled WGS sequence"/>
</dbReference>
<organism evidence="1 2">
    <name type="scientific">Nitrolancea hollandica Lb</name>
    <dbReference type="NCBI Taxonomy" id="1129897"/>
    <lineage>
        <taxon>Bacteria</taxon>
        <taxon>Pseudomonadati</taxon>
        <taxon>Thermomicrobiota</taxon>
        <taxon>Thermomicrobia</taxon>
        <taxon>Sphaerobacterales</taxon>
        <taxon>Sphaerobacterineae</taxon>
        <taxon>Sphaerobacteraceae</taxon>
        <taxon>Nitrolancea</taxon>
    </lineage>
</organism>
<dbReference type="RefSeq" id="WP_008476341.1">
    <property type="nucleotide sequence ID" value="NZ_CAGS01000135.1"/>
</dbReference>
<dbReference type="SUPFAM" id="SSF55961">
    <property type="entry name" value="Bet v1-like"/>
    <property type="match status" value="1"/>
</dbReference>
<name>I4EF40_9BACT</name>
<proteinExistence type="predicted"/>
<dbReference type="EMBL" id="CAGS01000135">
    <property type="protein sequence ID" value="CCF83302.1"/>
    <property type="molecule type" value="Genomic_DNA"/>
</dbReference>
<accession>I4EF40</accession>
<dbReference type="InterPro" id="IPR023393">
    <property type="entry name" value="START-like_dom_sf"/>
</dbReference>
<sequence length="183" mass="20915">MDIRWQETIFVKSSAEQVFRYLADFSRHSEWAQTLERVEQIDAGGPLGVGAQYQALERQAWQSNRAPREPLTTGSQEKTICEVHEVIPPHRIAWRARSLSKLGSVFAEYAFGFAPDPKGGTWLTQTVSFHTNKTADYRYRLAYKAKPEQIEQMARAQWEAGLNNIKLIMEEFSNSTPAPSFSF</sequence>
<keyword evidence="2" id="KW-1185">Reference proteome</keyword>
<dbReference type="AlphaFoldDB" id="I4EF40"/>